<dbReference type="Proteomes" id="UP000254040">
    <property type="component" value="Unassembled WGS sequence"/>
</dbReference>
<dbReference type="Proteomes" id="UP000054985">
    <property type="component" value="Unassembled WGS sequence"/>
</dbReference>
<dbReference type="GO" id="GO:0046872">
    <property type="term" value="F:metal ion binding"/>
    <property type="evidence" value="ECO:0007669"/>
    <property type="project" value="UniProtKB-KW"/>
</dbReference>
<dbReference type="SUPFAM" id="SSF56281">
    <property type="entry name" value="Metallo-hydrolase/oxidoreductase"/>
    <property type="match status" value="1"/>
</dbReference>
<reference evidence="3 5" key="1">
    <citation type="submission" date="2015-11" db="EMBL/GenBank/DDBJ databases">
        <title>Genomic analysis of 38 Legionella species identifies large and diverse effector repertoires.</title>
        <authorList>
            <person name="Burstein D."/>
            <person name="Amaro F."/>
            <person name="Zusman T."/>
            <person name="Lifshitz Z."/>
            <person name="Cohen O."/>
            <person name="Gilbert J.A."/>
            <person name="Pupko T."/>
            <person name="Shuman H.A."/>
            <person name="Segal G."/>
        </authorList>
    </citation>
    <scope>NUCLEOTIDE SEQUENCE [LARGE SCALE GENOMIC DNA]</scope>
    <source>
        <strain evidence="3 5">ATCC 43877</strain>
    </source>
</reference>
<keyword evidence="4" id="KW-0378">Hydrolase</keyword>
<dbReference type="RefSeq" id="WP_051190730.1">
    <property type="nucleotide sequence ID" value="NZ_CAAAJG010000008.1"/>
</dbReference>
<name>A0A378JXP8_9GAMM</name>
<keyword evidence="1" id="KW-0479">Metal-binding</keyword>
<dbReference type="Pfam" id="PF00753">
    <property type="entry name" value="Lactamase_B"/>
    <property type="match status" value="1"/>
</dbReference>
<feature type="domain" description="Metallo-beta-lactamase" evidence="2">
    <location>
        <begin position="12"/>
        <end position="171"/>
    </location>
</feature>
<keyword evidence="5" id="KW-1185">Reference proteome</keyword>
<protein>
    <submittedName>
        <fullName evidence="3 4">Glyoxalase II family protein</fullName>
        <ecNumber evidence="4">3.-.-.-</ecNumber>
    </submittedName>
</protein>
<dbReference type="GO" id="GO:0070813">
    <property type="term" value="P:hydrogen sulfide metabolic process"/>
    <property type="evidence" value="ECO:0007669"/>
    <property type="project" value="TreeGrafter"/>
</dbReference>
<evidence type="ECO:0000256" key="1">
    <source>
        <dbReference type="ARBA" id="ARBA00022723"/>
    </source>
</evidence>
<evidence type="ECO:0000313" key="4">
    <source>
        <dbReference type="EMBL" id="STX63423.1"/>
    </source>
</evidence>
<evidence type="ECO:0000259" key="2">
    <source>
        <dbReference type="SMART" id="SM00849"/>
    </source>
</evidence>
<dbReference type="InterPro" id="IPR036866">
    <property type="entry name" value="RibonucZ/Hydroxyglut_hydro"/>
</dbReference>
<sequence>MILHQLFDPESCTYTYLLGSELCKHAIIIDPVKSQINTYISLINKLGFELVASMDTHLHADHITGSGDLTDQTGCKTMMGVETQAQYVQYKFRDNELIKFGSLTIKTMHTPGHTPDSYCFLIDDKVFTGDTLLINATGRTDFQLGSASDQYDSLFNKVLKLPDNTIVFPGHDYNNNKSSTIGREKQYNPRLQVNSKDEYIQLMNNLNLSPPKNINIAVPANLVNGTSRALTIPEKNNCKN</sequence>
<gene>
    <name evidence="4" type="primary">pksB</name>
    <name evidence="3" type="ORF">Lmor_2860</name>
    <name evidence="4" type="ORF">NCTC12239_02368</name>
</gene>
<dbReference type="InterPro" id="IPR001279">
    <property type="entry name" value="Metallo-B-lactamas"/>
</dbReference>
<dbReference type="AlphaFoldDB" id="A0A378JXP8"/>
<dbReference type="EC" id="3.-.-.-" evidence="4"/>
<dbReference type="InterPro" id="IPR044528">
    <property type="entry name" value="POD-like_MBL-fold"/>
</dbReference>
<dbReference type="Gene3D" id="3.60.15.10">
    <property type="entry name" value="Ribonuclease Z/Hydroxyacylglutathione hydrolase-like"/>
    <property type="match status" value="1"/>
</dbReference>
<evidence type="ECO:0000313" key="6">
    <source>
        <dbReference type="Proteomes" id="UP000254040"/>
    </source>
</evidence>
<dbReference type="InterPro" id="IPR051682">
    <property type="entry name" value="Mito_Persulfide_Diox"/>
</dbReference>
<reference evidence="4 6" key="2">
    <citation type="submission" date="2018-06" db="EMBL/GenBank/DDBJ databases">
        <authorList>
            <consortium name="Pathogen Informatics"/>
            <person name="Doyle S."/>
        </authorList>
    </citation>
    <scope>NUCLEOTIDE SEQUENCE [LARGE SCALE GENOMIC DNA]</scope>
    <source>
        <strain evidence="4 6">NCTC12239</strain>
    </source>
</reference>
<dbReference type="GO" id="GO:0006749">
    <property type="term" value="P:glutathione metabolic process"/>
    <property type="evidence" value="ECO:0007669"/>
    <property type="project" value="InterPro"/>
</dbReference>
<organism evidence="4 6">
    <name type="scientific">Legionella moravica</name>
    <dbReference type="NCBI Taxonomy" id="39962"/>
    <lineage>
        <taxon>Bacteria</taxon>
        <taxon>Pseudomonadati</taxon>
        <taxon>Pseudomonadota</taxon>
        <taxon>Gammaproteobacteria</taxon>
        <taxon>Legionellales</taxon>
        <taxon>Legionellaceae</taxon>
        <taxon>Legionella</taxon>
    </lineage>
</organism>
<dbReference type="OrthoDB" id="9784009at2"/>
<evidence type="ECO:0000313" key="3">
    <source>
        <dbReference type="EMBL" id="KTD30753.1"/>
    </source>
</evidence>
<dbReference type="CDD" id="cd07724">
    <property type="entry name" value="POD-like_MBL-fold"/>
    <property type="match status" value="1"/>
</dbReference>
<dbReference type="SMART" id="SM00849">
    <property type="entry name" value="Lactamase_B"/>
    <property type="match status" value="1"/>
</dbReference>
<dbReference type="PANTHER" id="PTHR43084">
    <property type="entry name" value="PERSULFIDE DIOXYGENASE ETHE1"/>
    <property type="match status" value="1"/>
</dbReference>
<dbReference type="EMBL" id="LNYN01000042">
    <property type="protein sequence ID" value="KTD30753.1"/>
    <property type="molecule type" value="Genomic_DNA"/>
</dbReference>
<accession>A0A378JXP8</accession>
<dbReference type="STRING" id="39962.Lmor_2860"/>
<proteinExistence type="predicted"/>
<evidence type="ECO:0000313" key="5">
    <source>
        <dbReference type="Proteomes" id="UP000054985"/>
    </source>
</evidence>
<dbReference type="PANTHER" id="PTHR43084:SF1">
    <property type="entry name" value="PERSULFIDE DIOXYGENASE ETHE1, MITOCHONDRIAL"/>
    <property type="match status" value="1"/>
</dbReference>
<dbReference type="GO" id="GO:0016787">
    <property type="term" value="F:hydrolase activity"/>
    <property type="evidence" value="ECO:0007669"/>
    <property type="project" value="UniProtKB-KW"/>
</dbReference>
<dbReference type="EMBL" id="UGOG01000001">
    <property type="protein sequence ID" value="STX63423.1"/>
    <property type="molecule type" value="Genomic_DNA"/>
</dbReference>
<dbReference type="GO" id="GO:0050313">
    <property type="term" value="F:sulfur dioxygenase activity"/>
    <property type="evidence" value="ECO:0007669"/>
    <property type="project" value="InterPro"/>
</dbReference>